<dbReference type="PROSITE" id="PS51194">
    <property type="entry name" value="HELICASE_CTER"/>
    <property type="match status" value="1"/>
</dbReference>
<dbReference type="CDD" id="cd05684">
    <property type="entry name" value="S1_DHX8_helicase"/>
    <property type="match status" value="1"/>
</dbReference>
<dbReference type="CDD" id="cd17971">
    <property type="entry name" value="DEXHc_DHX8"/>
    <property type="match status" value="1"/>
</dbReference>
<evidence type="ECO:0000256" key="10">
    <source>
        <dbReference type="ARBA" id="ARBA00047984"/>
    </source>
</evidence>
<feature type="region of interest" description="Disordered" evidence="11">
    <location>
        <begin position="77"/>
        <end position="205"/>
    </location>
</feature>
<dbReference type="PANTHER" id="PTHR18934:SF85">
    <property type="entry name" value="ATP-DEPENDENT RNA HELICASE DHX8"/>
    <property type="match status" value="1"/>
</dbReference>
<dbReference type="FunFam" id="3.40.50.300:FF:000101">
    <property type="entry name" value="Pre-mRNA-splicing factor ATP-dependent RNA helicase"/>
    <property type="match status" value="1"/>
</dbReference>
<evidence type="ECO:0000259" key="12">
    <source>
        <dbReference type="PROSITE" id="PS50126"/>
    </source>
</evidence>
<dbReference type="SMART" id="SM00847">
    <property type="entry name" value="HA2"/>
    <property type="match status" value="1"/>
</dbReference>
<feature type="compositionally biased region" description="Basic residues" evidence="11">
    <location>
        <begin position="167"/>
        <end position="185"/>
    </location>
</feature>
<dbReference type="GO" id="GO:0016887">
    <property type="term" value="F:ATP hydrolysis activity"/>
    <property type="evidence" value="ECO:0007669"/>
    <property type="project" value="InterPro"/>
</dbReference>
<dbReference type="CDD" id="cd21691">
    <property type="entry name" value="GH2-like_DHX8"/>
    <property type="match status" value="1"/>
</dbReference>
<dbReference type="GO" id="GO:0071013">
    <property type="term" value="C:catalytic step 2 spliceosome"/>
    <property type="evidence" value="ECO:0007669"/>
    <property type="project" value="TreeGrafter"/>
</dbReference>
<name>A0AAW1PXL4_9CHLO</name>
<keyword evidence="8" id="KW-0508">mRNA splicing</keyword>
<feature type="compositionally biased region" description="Basic and acidic residues" evidence="11">
    <location>
        <begin position="322"/>
        <end position="331"/>
    </location>
</feature>
<evidence type="ECO:0000256" key="6">
    <source>
        <dbReference type="ARBA" id="ARBA00022806"/>
    </source>
</evidence>
<keyword evidence="4" id="KW-0547">Nucleotide-binding</keyword>
<dbReference type="PROSITE" id="PS50126">
    <property type="entry name" value="S1"/>
    <property type="match status" value="1"/>
</dbReference>
<feature type="region of interest" description="Disordered" evidence="11">
    <location>
        <begin position="292"/>
        <end position="344"/>
    </location>
</feature>
<dbReference type="Gene3D" id="3.40.50.300">
    <property type="entry name" value="P-loop containing nucleotide triphosphate hydrolases"/>
    <property type="match status" value="2"/>
</dbReference>
<comment type="subcellular location">
    <subcellularLocation>
        <location evidence="1">Nucleus</location>
    </subcellularLocation>
</comment>
<sequence>MDQLQYLSLVSKITTELETHLGLSEKDLAEFIIELAKGCKTARAFRKALDDNGAEQWPDTLSDTCWNIIQHMHPSNGVKQAAAGRGSKPDVNFPGLAVQDSRERAKQLDDELLAEARAKASPSPARNGGQEVRVRRGEPGRERERDRPRHDPRQRRRERSYSASPERKRRRRSRSRSPGRYRRRSTSPAHNRPPPPAPLPDKPQQYGVYRGRVANVMDFGCFVELLGFRQKAEGLVHLANMSKTRVGSAKEVVKRGQEVWVKVISLLGQRISLSMRDVDQANGMDLLPMGGAAGGSLDGRSNPAGPAAPQSGLHGLSGIQVKEGEEGDAGRPRRPGKRLTSPERWEVTQLIKSGVLDVTEYPTFDEEGQGILHAEEENEEEFEIDLNDAEPAFLAGQSSHSGVEMSPIKIVKNPEGSMQRAAMTQSALAKERRELREQQQRTLLEAIPKDLSRPWEDPLPEQGERHLAGELRGIGLGTYEMPEWKAKALGKAPTFGLKDARPIKEQRESLPIFKLRDKLIEAVRDNQVLVVIGETGSGKTTQMTQYLAEAGYTSRGKIGCTQPRRVAAMSVAKRVAEEVGCRLGEEVGYAIRFEDCTGPETVIKYMTDGMLLREALLDDTLSAYSVIMLDEAHERTIHTDVLFGLLKGITRRRPDLKLIVTSATLDAEKFSDYFFSCPIFTIPGRTYPVEVLYTKAPESDYMDAALITVMQIHLTEPEGDILLFLTGQEEIDTASQVLFERMKALGEKVPELIILPVYSSLPSEMQTRIFDPAPPGTRKCVIATNIAEASLTIDGIYYVVDPGFAKQKVYNPKIGMDSLVVAPISQASAKQRAGRAGRTGPGKCYRLYTESAFKNEMLPLSVPEIQRTNLGMTVLTMKAMGINDMLGFDFMDPPPPATLVSALEQLYNLGALDEEGLLTRLGRKMAEFPLEPPVSKMLIASVDLGCSEEILTIVGMLSAQNIFYRPREKQAQADQKKAKFFQPEGDHLTLLAVYQAWKQNQFSNPWCHENFIQARSLRRAQDVRKQLMAIMDRYKLDLVSAGANFNRIRQAICSGFFFHAARKDPQEGYKTVVEQTPVYIHPSSALCQRQPDWVIYHELVLTSKEYMREVCAIEPKWLVELAPRFFKAADAHKLSRRKRTERLEPLYDRYNDPHAWRLSRRRG</sequence>
<feature type="compositionally biased region" description="Basic and acidic residues" evidence="11">
    <location>
        <begin position="132"/>
        <end position="151"/>
    </location>
</feature>
<evidence type="ECO:0000256" key="4">
    <source>
        <dbReference type="ARBA" id="ARBA00022741"/>
    </source>
</evidence>
<dbReference type="SMART" id="SM00487">
    <property type="entry name" value="DEXDc"/>
    <property type="match status" value="1"/>
</dbReference>
<comment type="catalytic activity">
    <reaction evidence="10">
        <text>ATP + H2O = ADP + phosphate + H(+)</text>
        <dbReference type="Rhea" id="RHEA:13065"/>
        <dbReference type="ChEBI" id="CHEBI:15377"/>
        <dbReference type="ChEBI" id="CHEBI:15378"/>
        <dbReference type="ChEBI" id="CHEBI:30616"/>
        <dbReference type="ChEBI" id="CHEBI:43474"/>
        <dbReference type="ChEBI" id="CHEBI:456216"/>
        <dbReference type="EC" id="3.6.4.13"/>
    </reaction>
</comment>
<dbReference type="Pfam" id="PF00271">
    <property type="entry name" value="Helicase_C"/>
    <property type="match status" value="1"/>
</dbReference>
<proteinExistence type="predicted"/>
<dbReference type="PROSITE" id="PS00690">
    <property type="entry name" value="DEAH_ATP_HELICASE"/>
    <property type="match status" value="1"/>
</dbReference>
<dbReference type="FunFam" id="3.40.50.300:FF:000191">
    <property type="entry name" value="Pre-mRNA-splicing factor ATP-dependent RNA helicase"/>
    <property type="match status" value="1"/>
</dbReference>
<evidence type="ECO:0000256" key="11">
    <source>
        <dbReference type="SAM" id="MobiDB-lite"/>
    </source>
</evidence>
<dbReference type="GO" id="GO:0003724">
    <property type="term" value="F:RNA helicase activity"/>
    <property type="evidence" value="ECO:0007669"/>
    <property type="project" value="UniProtKB-EC"/>
</dbReference>
<dbReference type="FunFam" id="2.40.50.140:FF:000061">
    <property type="entry name" value="ATP-dependent RNA helicase DHX8"/>
    <property type="match status" value="1"/>
</dbReference>
<dbReference type="Pfam" id="PF13401">
    <property type="entry name" value="AAA_22"/>
    <property type="match status" value="1"/>
</dbReference>
<dbReference type="Gene3D" id="2.40.50.140">
    <property type="entry name" value="Nucleic acid-binding proteins"/>
    <property type="match status" value="1"/>
</dbReference>
<dbReference type="InterPro" id="IPR012340">
    <property type="entry name" value="NA-bd_OB-fold"/>
</dbReference>
<dbReference type="SMART" id="SM00490">
    <property type="entry name" value="HELICc"/>
    <property type="match status" value="1"/>
</dbReference>
<dbReference type="InterPro" id="IPR044762">
    <property type="entry name" value="DHX8/Prp22_DEXHc"/>
</dbReference>
<protein>
    <recommendedName>
        <fullName evidence="2">RNA helicase</fullName>
        <ecNumber evidence="2">3.6.4.13</ecNumber>
    </recommendedName>
</protein>
<keyword evidence="16" id="KW-1185">Reference proteome</keyword>
<dbReference type="PANTHER" id="PTHR18934">
    <property type="entry name" value="ATP-DEPENDENT RNA HELICASE"/>
    <property type="match status" value="1"/>
</dbReference>
<evidence type="ECO:0000256" key="8">
    <source>
        <dbReference type="ARBA" id="ARBA00023187"/>
    </source>
</evidence>
<dbReference type="EC" id="3.6.4.13" evidence="2"/>
<dbReference type="Pfam" id="PF04408">
    <property type="entry name" value="WHD_HA2"/>
    <property type="match status" value="1"/>
</dbReference>
<dbReference type="InterPro" id="IPR007502">
    <property type="entry name" value="Helicase-assoc_dom"/>
</dbReference>
<keyword evidence="9" id="KW-0539">Nucleus</keyword>
<dbReference type="InterPro" id="IPR048333">
    <property type="entry name" value="HA2_WH"/>
</dbReference>
<feature type="domain" description="Helicase C-terminal" evidence="14">
    <location>
        <begin position="708"/>
        <end position="881"/>
    </location>
</feature>
<dbReference type="SUPFAM" id="SSF52540">
    <property type="entry name" value="P-loop containing nucleoside triphosphate hydrolases"/>
    <property type="match status" value="1"/>
</dbReference>
<evidence type="ECO:0000256" key="5">
    <source>
        <dbReference type="ARBA" id="ARBA00022801"/>
    </source>
</evidence>
<evidence type="ECO:0000256" key="9">
    <source>
        <dbReference type="ARBA" id="ARBA00023242"/>
    </source>
</evidence>
<feature type="domain" description="S1 motif" evidence="12">
    <location>
        <begin position="206"/>
        <end position="276"/>
    </location>
</feature>
<organism evidence="15 16">
    <name type="scientific">[Myrmecia] bisecta</name>
    <dbReference type="NCBI Taxonomy" id="41462"/>
    <lineage>
        <taxon>Eukaryota</taxon>
        <taxon>Viridiplantae</taxon>
        <taxon>Chlorophyta</taxon>
        <taxon>core chlorophytes</taxon>
        <taxon>Trebouxiophyceae</taxon>
        <taxon>Trebouxiales</taxon>
        <taxon>Trebouxiaceae</taxon>
        <taxon>Myrmecia</taxon>
    </lineage>
</organism>
<evidence type="ECO:0000256" key="7">
    <source>
        <dbReference type="ARBA" id="ARBA00022840"/>
    </source>
</evidence>
<dbReference type="GO" id="GO:0000390">
    <property type="term" value="P:spliceosomal complex disassembly"/>
    <property type="evidence" value="ECO:0007669"/>
    <property type="project" value="TreeGrafter"/>
</dbReference>
<dbReference type="Pfam" id="PF00575">
    <property type="entry name" value="S1"/>
    <property type="match status" value="1"/>
</dbReference>
<dbReference type="InterPro" id="IPR002464">
    <property type="entry name" value="DNA/RNA_helicase_DEAH_CS"/>
</dbReference>
<keyword evidence="7" id="KW-0067">ATP-binding</keyword>
<feature type="domain" description="Helicase ATP-binding" evidence="13">
    <location>
        <begin position="520"/>
        <end position="683"/>
    </location>
</feature>
<accession>A0AAW1PXL4</accession>
<dbReference type="InterPro" id="IPR011709">
    <property type="entry name" value="DEAD-box_helicase_OB_fold"/>
</dbReference>
<dbReference type="FunFam" id="1.20.120.1080:FF:000001">
    <property type="entry name" value="Pre-mRNA-splicing factor ATP-dependent RNA helicase"/>
    <property type="match status" value="1"/>
</dbReference>
<evidence type="ECO:0000313" key="16">
    <source>
        <dbReference type="Proteomes" id="UP001489004"/>
    </source>
</evidence>
<dbReference type="EMBL" id="JALJOR010000007">
    <property type="protein sequence ID" value="KAK9814683.1"/>
    <property type="molecule type" value="Genomic_DNA"/>
</dbReference>
<keyword evidence="5" id="KW-0378">Hydrolase</keyword>
<evidence type="ECO:0000256" key="3">
    <source>
        <dbReference type="ARBA" id="ARBA00022664"/>
    </source>
</evidence>
<dbReference type="InterPro" id="IPR003029">
    <property type="entry name" value="S1_domain"/>
</dbReference>
<evidence type="ECO:0000259" key="13">
    <source>
        <dbReference type="PROSITE" id="PS51192"/>
    </source>
</evidence>
<dbReference type="Proteomes" id="UP001489004">
    <property type="component" value="Unassembled WGS sequence"/>
</dbReference>
<dbReference type="GO" id="GO:0005524">
    <property type="term" value="F:ATP binding"/>
    <property type="evidence" value="ECO:0007669"/>
    <property type="project" value="UniProtKB-KW"/>
</dbReference>
<evidence type="ECO:0000256" key="1">
    <source>
        <dbReference type="ARBA" id="ARBA00004123"/>
    </source>
</evidence>
<evidence type="ECO:0000256" key="2">
    <source>
        <dbReference type="ARBA" id="ARBA00012552"/>
    </source>
</evidence>
<dbReference type="InterPro" id="IPR049945">
    <property type="entry name" value="AAA_22"/>
</dbReference>
<dbReference type="SUPFAM" id="SSF50249">
    <property type="entry name" value="Nucleic acid-binding proteins"/>
    <property type="match status" value="1"/>
</dbReference>
<dbReference type="CDD" id="cd18791">
    <property type="entry name" value="SF2_C_RHA"/>
    <property type="match status" value="1"/>
</dbReference>
<dbReference type="InterPro" id="IPR027417">
    <property type="entry name" value="P-loop_NTPase"/>
</dbReference>
<comment type="caution">
    <text evidence="15">The sequence shown here is derived from an EMBL/GenBank/DDBJ whole genome shotgun (WGS) entry which is preliminary data.</text>
</comment>
<keyword evidence="6" id="KW-0347">Helicase</keyword>
<reference evidence="15 16" key="1">
    <citation type="journal article" date="2024" name="Nat. Commun.">
        <title>Phylogenomics reveals the evolutionary origins of lichenization in chlorophyte algae.</title>
        <authorList>
            <person name="Puginier C."/>
            <person name="Libourel C."/>
            <person name="Otte J."/>
            <person name="Skaloud P."/>
            <person name="Haon M."/>
            <person name="Grisel S."/>
            <person name="Petersen M."/>
            <person name="Berrin J.G."/>
            <person name="Delaux P.M."/>
            <person name="Dal Grande F."/>
            <person name="Keller J."/>
        </authorList>
    </citation>
    <scope>NUCLEOTIDE SEQUENCE [LARGE SCALE GENOMIC DNA]</scope>
    <source>
        <strain evidence="15 16">SAG 2043</strain>
    </source>
</reference>
<dbReference type="SMART" id="SM00316">
    <property type="entry name" value="S1"/>
    <property type="match status" value="1"/>
</dbReference>
<dbReference type="InterPro" id="IPR049588">
    <property type="entry name" value="DHX8_GH2-like"/>
</dbReference>
<dbReference type="Pfam" id="PF07717">
    <property type="entry name" value="OB_NTP_bind"/>
    <property type="match status" value="1"/>
</dbReference>
<dbReference type="Gene3D" id="1.20.120.1080">
    <property type="match status" value="1"/>
</dbReference>
<gene>
    <name evidence="15" type="ORF">WJX72_009734</name>
</gene>
<evidence type="ECO:0000313" key="15">
    <source>
        <dbReference type="EMBL" id="KAK9814683.1"/>
    </source>
</evidence>
<feature type="compositionally biased region" description="Basic and acidic residues" evidence="11">
    <location>
        <begin position="100"/>
        <end position="118"/>
    </location>
</feature>
<feature type="compositionally biased region" description="Pro residues" evidence="11">
    <location>
        <begin position="191"/>
        <end position="201"/>
    </location>
</feature>
<dbReference type="AlphaFoldDB" id="A0AAW1PXL4"/>
<dbReference type="InterPro" id="IPR014001">
    <property type="entry name" value="Helicase_ATP-bd"/>
</dbReference>
<dbReference type="InterPro" id="IPR049621">
    <property type="entry name" value="S1_DHX8_helicase"/>
</dbReference>
<dbReference type="PROSITE" id="PS51192">
    <property type="entry name" value="HELICASE_ATP_BIND_1"/>
    <property type="match status" value="1"/>
</dbReference>
<evidence type="ECO:0000259" key="14">
    <source>
        <dbReference type="PROSITE" id="PS51194"/>
    </source>
</evidence>
<dbReference type="Pfam" id="PF21010">
    <property type="entry name" value="HA2_C"/>
    <property type="match status" value="1"/>
</dbReference>
<keyword evidence="3" id="KW-0507">mRNA processing</keyword>
<dbReference type="GO" id="GO:0003723">
    <property type="term" value="F:RNA binding"/>
    <property type="evidence" value="ECO:0007669"/>
    <property type="project" value="TreeGrafter"/>
</dbReference>
<dbReference type="InterPro" id="IPR001650">
    <property type="entry name" value="Helicase_C-like"/>
</dbReference>